<proteinExistence type="predicted"/>
<dbReference type="Proteomes" id="UP001364695">
    <property type="component" value="Unassembled WGS sequence"/>
</dbReference>
<reference evidence="1" key="1">
    <citation type="submission" date="2023-10" db="EMBL/GenBank/DDBJ databases">
        <title>Amphibacter perezi, gen. nov., sp. nov. a novel taxa of the family Comamonadaceae, class Betaproteobacteria isolated from the skin microbiota of Pelophylax perezi from different populations.</title>
        <authorList>
            <person name="Costa S."/>
            <person name="Proenca D.N."/>
            <person name="Lopes I."/>
            <person name="Morais P.V."/>
        </authorList>
    </citation>
    <scope>NUCLEOTIDE SEQUENCE</scope>
    <source>
        <strain evidence="1">SL12-8</strain>
    </source>
</reference>
<gene>
    <name evidence="1" type="primary">nagZ</name>
    <name evidence="1" type="ORF">RV045_03250</name>
</gene>
<dbReference type="EMBL" id="JAWDIE010000004">
    <property type="protein sequence ID" value="MEJ7137446.1"/>
    <property type="molecule type" value="Genomic_DNA"/>
</dbReference>
<accession>A0ACC6NZL6</accession>
<name>A0ACC6NZL6_9BURK</name>
<keyword evidence="1" id="KW-0326">Glycosidase</keyword>
<sequence length="378" mass="40460">MKDIASRAGDGAVLLDIAGPELTEADRRRVRHPLTGGVILFARHWQGREQLAALTAELRALRPDLLICVDQEGGRVQRFRGDGMTALPAMARLGDLARAQGLAAAADAATATGLVLASELRACGVDFSFAPVLDLDPGSRCPAIGTRSFGEDAQTVALLARALIQGLNQAGLASCGKHFPGHGRVQLDSHVAVPIDDRALDDLLADDASPYGWLRTALDSVMPAHVRYPQVDARPAGFSRVWLQDILRGRLGFHGLIFSDDLSMEAARRVDDVQGGALLPYADAALLALQAGCDMAVVCNQSIGDSTALDDLLDGLSQARDSGAWQPDPLSRERRLRLLARGPALVWDALQRESRYVAARDLLATRMAELAEQEKSPC</sequence>
<keyword evidence="1" id="KW-0378">Hydrolase</keyword>
<keyword evidence="2" id="KW-1185">Reference proteome</keyword>
<protein>
    <submittedName>
        <fullName evidence="1">Beta-N-acetylhexosaminidase</fullName>
        <ecNumber evidence="1">3.2.1.52</ecNumber>
    </submittedName>
</protein>
<evidence type="ECO:0000313" key="1">
    <source>
        <dbReference type="EMBL" id="MEJ7137446.1"/>
    </source>
</evidence>
<dbReference type="EC" id="3.2.1.52" evidence="1"/>
<organism evidence="1 2">
    <name type="scientific">Amphibiibacter pelophylacis</name>
    <dbReference type="NCBI Taxonomy" id="1799477"/>
    <lineage>
        <taxon>Bacteria</taxon>
        <taxon>Pseudomonadati</taxon>
        <taxon>Pseudomonadota</taxon>
        <taxon>Betaproteobacteria</taxon>
        <taxon>Burkholderiales</taxon>
        <taxon>Sphaerotilaceae</taxon>
        <taxon>Amphibiibacter</taxon>
    </lineage>
</organism>
<evidence type="ECO:0000313" key="2">
    <source>
        <dbReference type="Proteomes" id="UP001364695"/>
    </source>
</evidence>
<comment type="caution">
    <text evidence="1">The sequence shown here is derived from an EMBL/GenBank/DDBJ whole genome shotgun (WGS) entry which is preliminary data.</text>
</comment>